<dbReference type="InterPro" id="IPR002205">
    <property type="entry name" value="Topo_IIA_dom_A"/>
</dbReference>
<keyword evidence="14" id="KW-1185">Reference proteome</keyword>
<dbReference type="CDD" id="cd00187">
    <property type="entry name" value="TOP4c"/>
    <property type="match status" value="1"/>
</dbReference>
<keyword evidence="8" id="KW-0963">Cytoplasm</keyword>
<dbReference type="EC" id="5.6.2.2" evidence="8"/>
<comment type="caution">
    <text evidence="13">The sequence shown here is derived from an EMBL/GenBank/DDBJ whole genome shotgun (WGS) entry which is preliminary data.</text>
</comment>
<evidence type="ECO:0000256" key="3">
    <source>
        <dbReference type="ARBA" id="ARBA00022741"/>
    </source>
</evidence>
<dbReference type="Pfam" id="PF03989">
    <property type="entry name" value="DNA_gyraseA_C"/>
    <property type="match status" value="6"/>
</dbReference>
<dbReference type="Gene3D" id="1.10.268.10">
    <property type="entry name" value="Topoisomerase, domain 3"/>
    <property type="match status" value="1"/>
</dbReference>
<dbReference type="PANTHER" id="PTHR43493:SF5">
    <property type="entry name" value="DNA GYRASE SUBUNIT A, CHLOROPLASTIC_MITOCHONDRIAL"/>
    <property type="match status" value="1"/>
</dbReference>
<comment type="function">
    <text evidence="8">A type II topoisomerase that negatively supercoils closed circular double-stranded (ds) DNA in an ATP-dependent manner to modulate DNA topology and maintain chromosomes in an underwound state. Negative supercoiling favors strand separation, and DNA replication, transcription, recombination and repair, all of which involve strand separation. Also able to catalyze the interconversion of other topological isomers of dsDNA rings, including catenanes and knotted rings. Type II topoisomerases break and join 2 DNA strands simultaneously in an ATP-dependent manner.</text>
</comment>
<gene>
    <name evidence="8 13" type="primary">gyrA</name>
    <name evidence="13" type="ORF">IXB50_09315</name>
</gene>
<evidence type="ECO:0000256" key="11">
    <source>
        <dbReference type="SAM" id="MobiDB-lite"/>
    </source>
</evidence>
<dbReference type="InterPro" id="IPR013760">
    <property type="entry name" value="Topo_IIA-like_dom_sf"/>
</dbReference>
<evidence type="ECO:0000256" key="9">
    <source>
        <dbReference type="PROSITE-ProRule" id="PRU01384"/>
    </source>
</evidence>
<dbReference type="SUPFAM" id="SSF56719">
    <property type="entry name" value="Type II DNA topoisomerase"/>
    <property type="match status" value="1"/>
</dbReference>
<evidence type="ECO:0000256" key="8">
    <source>
        <dbReference type="HAMAP-Rule" id="MF_01897"/>
    </source>
</evidence>
<dbReference type="EMBL" id="JADOES010000014">
    <property type="protein sequence ID" value="MBT9315623.1"/>
    <property type="molecule type" value="Genomic_DNA"/>
</dbReference>
<protein>
    <recommendedName>
        <fullName evidence="8">DNA gyrase subunit A</fullName>
        <ecNumber evidence="8">5.6.2.2</ecNumber>
    </recommendedName>
</protein>
<dbReference type="SMART" id="SM00434">
    <property type="entry name" value="TOP4c"/>
    <property type="match status" value="1"/>
</dbReference>
<dbReference type="PROSITE" id="PS52040">
    <property type="entry name" value="TOPO_IIA"/>
    <property type="match status" value="1"/>
</dbReference>
<dbReference type="AlphaFoldDB" id="A0A947DEL6"/>
<comment type="miscellaneous">
    <text evidence="8">Few gyrases are as efficient as E.coli at forming negative supercoils. Not all organisms have 2 type II topoisomerases; in organisms with a single type II topoisomerase this enzyme also has to decatenate newly replicated chromosomes.</text>
</comment>
<comment type="subunit">
    <text evidence="8">Heterotetramer, composed of two GyrA and two GyrB chains. In the heterotetramer, GyrA contains the active site tyrosine that forms a transient covalent intermediate with DNA, while GyrB binds cofactors and catalyzes ATP hydrolysis.</text>
</comment>
<evidence type="ECO:0000256" key="2">
    <source>
        <dbReference type="ARBA" id="ARBA00008263"/>
    </source>
</evidence>
<organism evidence="13 14">
    <name type="scientific">Leptothoe spongobia TAU-MAC 1115</name>
    <dbReference type="NCBI Taxonomy" id="1967444"/>
    <lineage>
        <taxon>Bacteria</taxon>
        <taxon>Bacillati</taxon>
        <taxon>Cyanobacteriota</taxon>
        <taxon>Cyanophyceae</taxon>
        <taxon>Nodosilineales</taxon>
        <taxon>Cymatolegaceae</taxon>
        <taxon>Leptothoe</taxon>
        <taxon>Leptothoe spongobia</taxon>
    </lineage>
</organism>
<evidence type="ECO:0000256" key="4">
    <source>
        <dbReference type="ARBA" id="ARBA00022840"/>
    </source>
</evidence>
<reference evidence="13" key="2">
    <citation type="journal article" date="2021" name="Mar. Drugs">
        <title>Genome Reduction and Secondary Metabolism of the Marine Sponge-Associated Cyanobacterium Leptothoe.</title>
        <authorList>
            <person name="Konstantinou D."/>
            <person name="Popin R.V."/>
            <person name="Fewer D.P."/>
            <person name="Sivonen K."/>
            <person name="Gkelis S."/>
        </authorList>
    </citation>
    <scope>NUCLEOTIDE SEQUENCE</scope>
    <source>
        <strain evidence="13">TAU-MAC 1115</strain>
    </source>
</reference>
<dbReference type="GO" id="GO:0034335">
    <property type="term" value="F:DNA negative supercoiling activity"/>
    <property type="evidence" value="ECO:0007669"/>
    <property type="project" value="UniProtKB-ARBA"/>
</dbReference>
<dbReference type="GO" id="GO:0006265">
    <property type="term" value="P:DNA topological change"/>
    <property type="evidence" value="ECO:0007669"/>
    <property type="project" value="UniProtKB-UniRule"/>
</dbReference>
<keyword evidence="3 8" id="KW-0547">Nucleotide-binding</keyword>
<dbReference type="InterPro" id="IPR013758">
    <property type="entry name" value="Topo_IIA_A/C_ab"/>
</dbReference>
<evidence type="ECO:0000259" key="12">
    <source>
        <dbReference type="PROSITE" id="PS52040"/>
    </source>
</evidence>
<dbReference type="InterPro" id="IPR013757">
    <property type="entry name" value="Topo_IIA_A_a_sf"/>
</dbReference>
<evidence type="ECO:0000256" key="10">
    <source>
        <dbReference type="SAM" id="Coils"/>
    </source>
</evidence>
<dbReference type="Gene3D" id="3.30.1360.40">
    <property type="match status" value="1"/>
</dbReference>
<dbReference type="Gene3D" id="3.90.199.10">
    <property type="entry name" value="Topoisomerase II, domain 5"/>
    <property type="match status" value="1"/>
</dbReference>
<evidence type="ECO:0000313" key="13">
    <source>
        <dbReference type="EMBL" id="MBT9315623.1"/>
    </source>
</evidence>
<dbReference type="NCBIfam" id="NF004043">
    <property type="entry name" value="PRK05560.1"/>
    <property type="match status" value="1"/>
</dbReference>
<evidence type="ECO:0000313" key="14">
    <source>
        <dbReference type="Proteomes" id="UP000717364"/>
    </source>
</evidence>
<sequence>MSNPQERIVSTNLRNEMSRSYLEYAMSVIVGRALPDARDGLKPVHRRILYAMHELGLTADRPFRKCARVVGEVLGKYHPHGDTAVYDALVRMAQDFSMRAPLISGHGNFGSIDNDPPAAMRYTESRLHALTSAALLQDIESETVDFADNFDGSQQEPTVMPARIPQLLLNGSSGIAVGMATNIPPHNLGELVDGVIALIQNPEITSQELMVNHIHGPDFPTGAQIVGSNGIRDAYLTGRGSVTMRGVAAIETLEYTGRPDREAIIITELPYQTNKAGLIEKIADMVNDRRLDGISDIRDESDRDGMRVVIELKRDAYPKVVLNNLYKQTPLQNNFGVNMLALVDGEPQLLPLKRFLEVFVDFRVETITRRTRYELRKAEERDHILQGYLIALDNLDAVIALIRHAADVATAKQELMDSYELSSAQADAILQMQLRRLTALEADKIQLEHEALQEKIIDLRDILARRERILAIIQEELLLLRNNHANERRTVIEAAEDELTDISLIANEQVVILVTEQGYIKRMPVSTFEAQNRATRGKSGTRMKDDDAINHFITCCTHDHVLFFTDRGVAYTLRAYQIPEGSRVARGNPIVQMLPIPREEKVTSVLGVQEFSEDVYLVMLTQGGFIKKTALSAFGNIRANGLIAISLEEGDELCWVRLARAEDSIIIASQHGMTIHFRADNTQLRPLGRPTRGVRSMSLRDGDKLISMDILPASVTDQVAASGSSDDGDGEAGDDEAAVEENVGPWVLVIAAGGLGKRVPVDNFRLQNRAGMGLVGMKFRKKNDELVALRVVSPRDELMLVTQRGIIIRQAIDAISIQSRMATGVQLQRLGGDDAIAAVAVVPELEIDEEADNTDGLDNADGSDNANGSGDINDAENTASEAILENDAVADEDEDSDVAEPDTVEGDGDASEDEEDSAEPAALEEEADDEDAEV</sequence>
<feature type="active site" description="O-(5'-phospho-DNA)-tyrosine intermediate" evidence="8 9">
    <location>
        <position position="122"/>
    </location>
</feature>
<dbReference type="Gene3D" id="2.120.10.90">
    <property type="entry name" value="DNA gyrase/topoisomerase IV, subunit A, C-terminal"/>
    <property type="match status" value="1"/>
</dbReference>
<feature type="short sequence motif" description="GyrA-box" evidence="8">
    <location>
        <begin position="531"/>
        <end position="537"/>
    </location>
</feature>
<keyword evidence="5 8" id="KW-0799">Topoisomerase</keyword>
<feature type="coiled-coil region" evidence="10">
    <location>
        <begin position="430"/>
        <end position="462"/>
    </location>
</feature>
<proteinExistence type="inferred from homology"/>
<feature type="compositionally biased region" description="Acidic residues" evidence="11">
    <location>
        <begin position="888"/>
        <end position="934"/>
    </location>
</feature>
<reference evidence="13" key="1">
    <citation type="submission" date="2020-11" db="EMBL/GenBank/DDBJ databases">
        <authorList>
            <person name="Konstantinou D."/>
            <person name="Gkelis S."/>
            <person name="Popin R."/>
            <person name="Fewer D."/>
            <person name="Sivonen K."/>
        </authorList>
    </citation>
    <scope>NUCLEOTIDE SEQUENCE</scope>
    <source>
        <strain evidence="13">TAU-MAC 1115</strain>
    </source>
</reference>
<comment type="catalytic activity">
    <reaction evidence="1 8 9">
        <text>ATP-dependent breakage, passage and rejoining of double-stranded DNA.</text>
        <dbReference type="EC" id="5.6.2.2"/>
    </reaction>
</comment>
<dbReference type="GO" id="GO:0009330">
    <property type="term" value="C:DNA topoisomerase type II (double strand cut, ATP-hydrolyzing) complex"/>
    <property type="evidence" value="ECO:0007669"/>
    <property type="project" value="TreeGrafter"/>
</dbReference>
<dbReference type="SUPFAM" id="SSF101904">
    <property type="entry name" value="GyrA/ParC C-terminal domain-like"/>
    <property type="match status" value="1"/>
</dbReference>
<evidence type="ECO:0000256" key="6">
    <source>
        <dbReference type="ARBA" id="ARBA00023125"/>
    </source>
</evidence>
<dbReference type="InterPro" id="IPR006691">
    <property type="entry name" value="GyrA/parC_rep"/>
</dbReference>
<dbReference type="PANTHER" id="PTHR43493">
    <property type="entry name" value="DNA GYRASE/TOPOISOMERASE SUBUNIT A"/>
    <property type="match status" value="1"/>
</dbReference>
<evidence type="ECO:0000256" key="5">
    <source>
        <dbReference type="ARBA" id="ARBA00023029"/>
    </source>
</evidence>
<dbReference type="GO" id="GO:0005737">
    <property type="term" value="C:cytoplasm"/>
    <property type="evidence" value="ECO:0007669"/>
    <property type="project" value="UniProtKB-SubCell"/>
</dbReference>
<dbReference type="GO" id="GO:0006261">
    <property type="term" value="P:DNA-templated DNA replication"/>
    <property type="evidence" value="ECO:0007669"/>
    <property type="project" value="UniProtKB-UniRule"/>
</dbReference>
<dbReference type="Proteomes" id="UP000717364">
    <property type="component" value="Unassembled WGS sequence"/>
</dbReference>
<evidence type="ECO:0000256" key="7">
    <source>
        <dbReference type="ARBA" id="ARBA00023235"/>
    </source>
</evidence>
<dbReference type="InterPro" id="IPR050220">
    <property type="entry name" value="Type_II_DNA_Topoisomerases"/>
</dbReference>
<dbReference type="Pfam" id="PF00521">
    <property type="entry name" value="DNA_topoisoIV"/>
    <property type="match status" value="1"/>
</dbReference>
<dbReference type="NCBIfam" id="TIGR01063">
    <property type="entry name" value="gyrA"/>
    <property type="match status" value="1"/>
</dbReference>
<dbReference type="RefSeq" id="WP_215608690.1">
    <property type="nucleotide sequence ID" value="NZ_JADOES010000014.1"/>
</dbReference>
<keyword evidence="7 8" id="KW-0413">Isomerase</keyword>
<comment type="similarity">
    <text evidence="2 8">Belongs to the type II topoisomerase GyrA/ParC subunit family.</text>
</comment>
<dbReference type="GO" id="GO:0005694">
    <property type="term" value="C:chromosome"/>
    <property type="evidence" value="ECO:0007669"/>
    <property type="project" value="InterPro"/>
</dbReference>
<dbReference type="GO" id="GO:0003677">
    <property type="term" value="F:DNA binding"/>
    <property type="evidence" value="ECO:0007669"/>
    <property type="project" value="UniProtKB-UniRule"/>
</dbReference>
<feature type="domain" description="Topo IIA-type catalytic" evidence="12">
    <location>
        <begin position="34"/>
        <end position="504"/>
    </location>
</feature>
<dbReference type="FunFam" id="1.10.268.10:FF:000001">
    <property type="entry name" value="DNA gyrase subunit A"/>
    <property type="match status" value="1"/>
</dbReference>
<accession>A0A947DEL6</accession>
<dbReference type="FunFam" id="3.90.199.10:FF:000001">
    <property type="entry name" value="DNA gyrase subunit A"/>
    <property type="match status" value="1"/>
</dbReference>
<evidence type="ECO:0000256" key="1">
    <source>
        <dbReference type="ARBA" id="ARBA00000185"/>
    </source>
</evidence>
<dbReference type="NCBIfam" id="NF004044">
    <property type="entry name" value="PRK05561.1"/>
    <property type="match status" value="1"/>
</dbReference>
<dbReference type="InterPro" id="IPR005743">
    <property type="entry name" value="GyrA"/>
</dbReference>
<dbReference type="GO" id="GO:0005524">
    <property type="term" value="F:ATP binding"/>
    <property type="evidence" value="ECO:0007669"/>
    <property type="project" value="UniProtKB-UniRule"/>
</dbReference>
<keyword evidence="6 8" id="KW-0238">DNA-binding</keyword>
<dbReference type="FunFam" id="3.30.1360.40:FF:000002">
    <property type="entry name" value="DNA gyrase subunit A"/>
    <property type="match status" value="1"/>
</dbReference>
<dbReference type="HAMAP" id="MF_01897">
    <property type="entry name" value="GyrA"/>
    <property type="match status" value="1"/>
</dbReference>
<comment type="subcellular location">
    <subcellularLocation>
        <location evidence="8">Cytoplasm</location>
    </subcellularLocation>
</comment>
<name>A0A947DEL6_9CYAN</name>
<dbReference type="InterPro" id="IPR035516">
    <property type="entry name" value="Gyrase/topoIV_suA_C"/>
</dbReference>
<feature type="compositionally biased region" description="Polar residues" evidence="11">
    <location>
        <begin position="862"/>
        <end position="880"/>
    </location>
</feature>
<keyword evidence="4 8" id="KW-0067">ATP-binding</keyword>
<keyword evidence="10" id="KW-0175">Coiled coil</keyword>
<feature type="region of interest" description="Disordered" evidence="11">
    <location>
        <begin position="847"/>
        <end position="934"/>
    </location>
</feature>